<dbReference type="InterPro" id="IPR009077">
    <property type="entry name" value="Proteasome_activ_PA28"/>
</dbReference>
<proteinExistence type="inferred from homology"/>
<dbReference type="InterPro" id="IPR003185">
    <property type="entry name" value="Proteasome_activ_PA28_N"/>
</dbReference>
<dbReference type="Pfam" id="PF02251">
    <property type="entry name" value="PA28_N"/>
    <property type="match status" value="1"/>
</dbReference>
<keyword evidence="2 4" id="KW-0647">Proteasome</keyword>
<dbReference type="FunFam" id="1.20.120.180:FF:000001">
    <property type="entry name" value="Proteasome activator complex subunit 3"/>
    <property type="match status" value="1"/>
</dbReference>
<dbReference type="InterPro" id="IPR032341">
    <property type="entry name" value="MITD1_C"/>
</dbReference>
<evidence type="ECO:0000313" key="5">
    <source>
        <dbReference type="Proteomes" id="UP001201812"/>
    </source>
</evidence>
<comment type="similarity">
    <text evidence="1">Belongs to the PA28 family.</text>
</comment>
<dbReference type="PANTHER" id="PTHR10660:SF2">
    <property type="entry name" value="LD45860P"/>
    <property type="match status" value="1"/>
</dbReference>
<feature type="domain" description="MIT" evidence="3">
    <location>
        <begin position="5"/>
        <end position="84"/>
    </location>
</feature>
<keyword evidence="5" id="KW-1185">Reference proteome</keyword>
<accession>A0AAD4NE00</accession>
<evidence type="ECO:0000313" key="4">
    <source>
        <dbReference type="EMBL" id="KAI1725308.1"/>
    </source>
</evidence>
<dbReference type="GO" id="GO:0061136">
    <property type="term" value="P:regulation of proteasomal protein catabolic process"/>
    <property type="evidence" value="ECO:0007669"/>
    <property type="project" value="TreeGrafter"/>
</dbReference>
<dbReference type="Gene3D" id="1.20.120.180">
    <property type="entry name" value="Proteasome activator pa28, C-terminal domain"/>
    <property type="match status" value="1"/>
</dbReference>
<dbReference type="InterPro" id="IPR003186">
    <property type="entry name" value="PA28_C"/>
</dbReference>
<dbReference type="GO" id="GO:0061133">
    <property type="term" value="F:endopeptidase activator activity"/>
    <property type="evidence" value="ECO:0007669"/>
    <property type="project" value="TreeGrafter"/>
</dbReference>
<evidence type="ECO:0000259" key="3">
    <source>
        <dbReference type="SMART" id="SM00745"/>
    </source>
</evidence>
<dbReference type="GO" id="GO:0008537">
    <property type="term" value="C:proteasome activator complex"/>
    <property type="evidence" value="ECO:0007669"/>
    <property type="project" value="InterPro"/>
</dbReference>
<dbReference type="InterPro" id="IPR036252">
    <property type="entry name" value="Proteasome_activ_sf"/>
</dbReference>
<protein>
    <submittedName>
        <fullName evidence="4">Proteasome activator pa28 beta subunit domain-containing protein</fullName>
    </submittedName>
</protein>
<dbReference type="Pfam" id="PF16565">
    <property type="entry name" value="MIT_C"/>
    <property type="match status" value="1"/>
</dbReference>
<reference evidence="4" key="1">
    <citation type="submission" date="2022-01" db="EMBL/GenBank/DDBJ databases">
        <title>Genome Sequence Resource for Two Populations of Ditylenchus destructor, the Migratory Endoparasitic Phytonematode.</title>
        <authorList>
            <person name="Zhang H."/>
            <person name="Lin R."/>
            <person name="Xie B."/>
        </authorList>
    </citation>
    <scope>NUCLEOTIDE SEQUENCE</scope>
    <source>
        <strain evidence="4">BazhouSP</strain>
    </source>
</reference>
<organism evidence="4 5">
    <name type="scientific">Ditylenchus destructor</name>
    <dbReference type="NCBI Taxonomy" id="166010"/>
    <lineage>
        <taxon>Eukaryota</taxon>
        <taxon>Metazoa</taxon>
        <taxon>Ecdysozoa</taxon>
        <taxon>Nematoda</taxon>
        <taxon>Chromadorea</taxon>
        <taxon>Rhabditida</taxon>
        <taxon>Tylenchina</taxon>
        <taxon>Tylenchomorpha</taxon>
        <taxon>Sphaerularioidea</taxon>
        <taxon>Anguinidae</taxon>
        <taxon>Anguininae</taxon>
        <taxon>Ditylenchus</taxon>
    </lineage>
</organism>
<dbReference type="Gene3D" id="1.20.5.120">
    <property type="entry name" value="Proteasome activator pa28, N-terminal domain"/>
    <property type="match status" value="1"/>
</dbReference>
<dbReference type="SUPFAM" id="SSF47216">
    <property type="entry name" value="Proteasome activator"/>
    <property type="match status" value="1"/>
</dbReference>
<dbReference type="Proteomes" id="UP001201812">
    <property type="component" value="Unassembled WGS sequence"/>
</dbReference>
<evidence type="ECO:0000256" key="1">
    <source>
        <dbReference type="ARBA" id="ARBA00005883"/>
    </source>
</evidence>
<dbReference type="InterPro" id="IPR007330">
    <property type="entry name" value="MIT_dom"/>
</dbReference>
<dbReference type="Gene3D" id="3.30.870.30">
    <property type="entry name" value="MITD, C-terminal phospholipase D-like domain"/>
    <property type="match status" value="1"/>
</dbReference>
<dbReference type="PANTHER" id="PTHR10660">
    <property type="entry name" value="PROTEASOME REGULATOR PA28"/>
    <property type="match status" value="1"/>
</dbReference>
<dbReference type="Gene3D" id="1.20.58.80">
    <property type="entry name" value="Phosphotransferase system, lactose/cellobiose-type IIA subunit"/>
    <property type="match status" value="1"/>
</dbReference>
<evidence type="ECO:0000256" key="2">
    <source>
        <dbReference type="ARBA" id="ARBA00022942"/>
    </source>
</evidence>
<dbReference type="SUPFAM" id="SSF116846">
    <property type="entry name" value="MIT domain"/>
    <property type="match status" value="1"/>
</dbReference>
<dbReference type="AlphaFoldDB" id="A0AAD4NE00"/>
<dbReference type="EMBL" id="JAKKPZ010000002">
    <property type="protein sequence ID" value="KAI1725308.1"/>
    <property type="molecule type" value="Genomic_DNA"/>
</dbReference>
<dbReference type="GO" id="GO:0005654">
    <property type="term" value="C:nucleoplasm"/>
    <property type="evidence" value="ECO:0007669"/>
    <property type="project" value="TreeGrafter"/>
</dbReference>
<dbReference type="InterPro" id="IPR036996">
    <property type="entry name" value="PA28_N_sf"/>
</dbReference>
<comment type="caution">
    <text evidence="4">The sequence shown here is derived from an EMBL/GenBank/DDBJ whole genome shotgun (WGS) entry which is preliminary data.</text>
</comment>
<dbReference type="GO" id="GO:0005737">
    <property type="term" value="C:cytoplasm"/>
    <property type="evidence" value="ECO:0007669"/>
    <property type="project" value="TreeGrafter"/>
</dbReference>
<name>A0AAD4NE00_9BILA</name>
<gene>
    <name evidence="4" type="ORF">DdX_01964</name>
</gene>
<dbReference type="InterPro" id="IPR038113">
    <property type="entry name" value="MITD1_C_sf"/>
</dbReference>
<dbReference type="SMART" id="SM00745">
    <property type="entry name" value="MIT"/>
    <property type="match status" value="1"/>
</dbReference>
<dbReference type="InterPro" id="IPR036997">
    <property type="entry name" value="PA28_C_sf"/>
</dbReference>
<sequence>MGSTTDGIMTKAKSILLEAVELDKRNQHDLSVQKYIEGLGYLFEYMNSIPDERKSEKSQIRTKIDSYMSRAESLKSRHTIEIKFLEQIEIKEDAKGFTYEKIFAKCLVDNEKKKLTSITVEDPFIIRAHQISNFVIFCELLVSRCKNLSSISLITSPQTQRDSLQELTLSLKEYGITLKCEYREFHDRTIRFNNGWIVKMGRGLDIWKYNGRYTIGSHTRELRPTKLKQGYIRKVVHNSSDEVPMNSNTSALEKSKKTEHYRQLISYRESLLQEAERIVLEKFPQKVVEFNELLKTKKFIPIEQHGKAKLLNNDDGPEAKRSKNDIVNEKIATGTPVYGFKNGTVPCNAKLAEMIEIVKPLLREAVEDVNKIKIWITLLIPRIEDGNNFGVSIQEECLNEVRNVESEAASFLDQMSRYFISRARILSKIAKYPFLDDYRRSILDLDEKQYLNIRLVMLEMRNHFTSLHDMLTKNYEKVKKPRNSNHENMY</sequence>
<dbReference type="InterPro" id="IPR036181">
    <property type="entry name" value="MIT_dom_sf"/>
</dbReference>
<dbReference type="Pfam" id="PF04212">
    <property type="entry name" value="MIT"/>
    <property type="match status" value="1"/>
</dbReference>
<dbReference type="GO" id="GO:2000045">
    <property type="term" value="P:regulation of G1/S transition of mitotic cell cycle"/>
    <property type="evidence" value="ECO:0007669"/>
    <property type="project" value="TreeGrafter"/>
</dbReference>
<dbReference type="Pfam" id="PF02252">
    <property type="entry name" value="PA28_C"/>
    <property type="match status" value="1"/>
</dbReference>